<name>A0ABT9U6A0_PAEHA</name>
<gene>
    <name evidence="2" type="ORF">J2T15_004619</name>
</gene>
<proteinExistence type="predicted"/>
<dbReference type="InterPro" id="IPR029068">
    <property type="entry name" value="Glyas_Bleomycin-R_OHBP_Dase"/>
</dbReference>
<dbReference type="Gene3D" id="3.10.180.10">
    <property type="entry name" value="2,3-Dihydroxybiphenyl 1,2-Dioxygenase, domain 1"/>
    <property type="match status" value="1"/>
</dbReference>
<dbReference type="Proteomes" id="UP001229346">
    <property type="component" value="Unassembled WGS sequence"/>
</dbReference>
<keyword evidence="3" id="KW-1185">Reference proteome</keyword>
<dbReference type="PROSITE" id="PS51819">
    <property type="entry name" value="VOC"/>
    <property type="match status" value="1"/>
</dbReference>
<dbReference type="Pfam" id="PF00903">
    <property type="entry name" value="Glyoxalase"/>
    <property type="match status" value="1"/>
</dbReference>
<evidence type="ECO:0000313" key="2">
    <source>
        <dbReference type="EMBL" id="MDQ0115161.1"/>
    </source>
</evidence>
<reference evidence="2 3" key="1">
    <citation type="submission" date="2023-07" db="EMBL/GenBank/DDBJ databases">
        <title>Sorghum-associated microbial communities from plants grown in Nebraska, USA.</title>
        <authorList>
            <person name="Schachtman D."/>
        </authorList>
    </citation>
    <scope>NUCLEOTIDE SEQUENCE [LARGE SCALE GENOMIC DNA]</scope>
    <source>
        <strain evidence="2 3">CC482</strain>
    </source>
</reference>
<accession>A0ABT9U6A0</accession>
<evidence type="ECO:0000259" key="1">
    <source>
        <dbReference type="PROSITE" id="PS51819"/>
    </source>
</evidence>
<sequence length="126" mass="13679">MFKNNYAYSNFGVDDIVKAVDFYRNKLGLKVEEDGFGFKLTLSGTDAYVMPMGQNYQPAAFHILNFDVGNIEQAVAALKEKGIALETFAGMEQDELGIMRGKAAGAGPDMAIFKDPAGNMLAVVEL</sequence>
<protein>
    <submittedName>
        <fullName evidence="2">Catechol 2,3-dioxygenase-like lactoylglutathione lyase family enzyme</fullName>
    </submittedName>
</protein>
<evidence type="ECO:0000313" key="3">
    <source>
        <dbReference type="Proteomes" id="UP001229346"/>
    </source>
</evidence>
<dbReference type="RefSeq" id="WP_307206575.1">
    <property type="nucleotide sequence ID" value="NZ_JAUSSU010000010.1"/>
</dbReference>
<dbReference type="InterPro" id="IPR037523">
    <property type="entry name" value="VOC_core"/>
</dbReference>
<dbReference type="InterPro" id="IPR004360">
    <property type="entry name" value="Glyas_Fos-R_dOase_dom"/>
</dbReference>
<comment type="caution">
    <text evidence="2">The sequence shown here is derived from an EMBL/GenBank/DDBJ whole genome shotgun (WGS) entry which is preliminary data.</text>
</comment>
<feature type="domain" description="VOC" evidence="1">
    <location>
        <begin position="5"/>
        <end position="126"/>
    </location>
</feature>
<dbReference type="EMBL" id="JAUSSU010000010">
    <property type="protein sequence ID" value="MDQ0115161.1"/>
    <property type="molecule type" value="Genomic_DNA"/>
</dbReference>
<organism evidence="2 3">
    <name type="scientific">Paenibacillus harenae</name>
    <dbReference type="NCBI Taxonomy" id="306543"/>
    <lineage>
        <taxon>Bacteria</taxon>
        <taxon>Bacillati</taxon>
        <taxon>Bacillota</taxon>
        <taxon>Bacilli</taxon>
        <taxon>Bacillales</taxon>
        <taxon>Paenibacillaceae</taxon>
        <taxon>Paenibacillus</taxon>
    </lineage>
</organism>
<dbReference type="SUPFAM" id="SSF54593">
    <property type="entry name" value="Glyoxalase/Bleomycin resistance protein/Dihydroxybiphenyl dioxygenase"/>
    <property type="match status" value="1"/>
</dbReference>